<dbReference type="Pfam" id="PF00353">
    <property type="entry name" value="HemolysinCabind"/>
    <property type="match status" value="7"/>
</dbReference>
<dbReference type="InterPro" id="IPR034204">
    <property type="entry name" value="PfSUB1-like_cat_dom"/>
</dbReference>
<evidence type="ECO:0000256" key="9">
    <source>
        <dbReference type="RuleBase" id="RU003355"/>
    </source>
</evidence>
<dbReference type="InterPro" id="IPR051048">
    <property type="entry name" value="Peptidase_S8/S53_subtilisin"/>
</dbReference>
<name>B4VR11_9CYAN</name>
<dbReference type="InterPro" id="IPR049419">
    <property type="entry name" value="Reelin_subrepeat-B"/>
</dbReference>
<evidence type="ECO:0000256" key="5">
    <source>
        <dbReference type="ARBA" id="ARBA00022729"/>
    </source>
</evidence>
<sequence>MSTNDLFDQSDNSQIELNGSVDLEDESTNQDETTNQVAVAPKREMESPEFQALVQELSSTMGVEGTAYAAGEVIVKVNLSIPTNQINALKTSLGANVKESTQTMGIQLWEIPGMSVAEAIALYSNDPAIEYIEPNYIVSTTTTVPNDPEFNQLWGLNNTGQTGGTADADIDAPEAWDIETGNNIVVGVIDTGVDYNHPDLNDNMWTNPGEIAGNGIDDDNNGYVDDVYGWDFINNDNDPFDDNSHGTHVAGTIAAEGNNGIGVTGVSWSADIMALKFLGSSGSGSYFDAIQAIEYATMMGANLTNNSWRGYSFSQGLRDAIAAAGNAGQLFVAAAGNENNNNDTRPAYPASYNLDNIISVASTDDDDRRSSFSNYGATSVDLGAPGSSVYSTIPGGGYGFKSGTSMASPHVAGVASLVWSDDPTLTAQQVKDRILATVDPIPALQGITVSGGRLNAYSALTGSTPPPVLPVLFDDFDPDIDNSQWSNITNGTANSNFVGSDGNSLWFNGGSPGGSSRFAITNLVDVANGGTITFDLIFGNSSNGGENADPGEDVVLEYSTNGGTTWNQFGLYDTEAFTTWTTLTETIPTAAQTSSTNFRWRQIAHSGNSFDNWAIDNVTVGPPILNSVVDDFDPDIDNSQWATITNGTANSNFVGSDGNSLWFSGGSSGGNSRFATTNFVDVSNGGTVFFDLIFGNSSNGGENADAGEDVVLEYSINGGTSWTQLGLYDTEDFTSWTTLIETVPTAAQTSSTSFRWRQINHSGSSTDNWAIDNVFVGASTPGEISGSKWNDFNGNGQRDAGEPGIAGWTVYLDDNENGQLDSGETSTTTDVNGNYTFTNLTPGIYNVAEVLRPGWQATSPTSVNYQWSDSDQPGGPTFNWVDISRLGTRLSLSDDSFAQVNLPFNFSFFGEDKNTVKISSNGYLGFGSEARDFSNDPILNPNQPNDFIAPFWDDLNPGRGGAVYYYHDQVEDQFIVQYQDIPRYSSGGSLTFQAILDSDGSILYQYDEMNAILTSATIGIENADASEGVQVAYNQSYVHDDLAVSIIPTPGTPQPQRVVLRPGDTVTNIDFGNQKIAPTPIFGTRGDDVFTITDSPVIVFALAGDDEVDGSGSIGGNQFYGGKGDDTLIGNSYDQLFGEAGDDRLDVSNGAGNNLLDGGKGDDELLANLNDQLFGGKGHDTLDASNGGGNNLLDGGKGDDVLLAGSNDHLLGGKGEDILNALNGGGNNLLDGGKGDDNLFAGSNDQLLGGDGDDILNASVGTGNNSLDGGKGDDNLLAGFNDQLSGGDGDDILNASFGSGNNSLDGGKGDDILIAGFNDQLSGGDGDDLLFGGYGGSTMTGGNGDEQFWIVNGFIPTAAHTITDFELEIDRIGIRGLGITFQQLDLIQDGNDTRVSAFNTDLAILSGIQASALNSSDFILA</sequence>
<dbReference type="InterPro" id="IPR013783">
    <property type="entry name" value="Ig-like_fold"/>
</dbReference>
<keyword evidence="3" id="KW-0964">Secreted</keyword>
<organism evidence="14 15">
    <name type="scientific">Coleofasciculus chthonoplastes PCC 7420</name>
    <dbReference type="NCBI Taxonomy" id="118168"/>
    <lineage>
        <taxon>Bacteria</taxon>
        <taxon>Bacillati</taxon>
        <taxon>Cyanobacteriota</taxon>
        <taxon>Cyanophyceae</taxon>
        <taxon>Coleofasciculales</taxon>
        <taxon>Coleofasciculaceae</taxon>
        <taxon>Coleofasciculus</taxon>
    </lineage>
</organism>
<dbReference type="Gene3D" id="2.150.10.10">
    <property type="entry name" value="Serralysin-like metalloprotease, C-terminal"/>
    <property type="match status" value="1"/>
</dbReference>
<dbReference type="Gene3D" id="3.40.50.200">
    <property type="entry name" value="Peptidase S8/S53 domain"/>
    <property type="match status" value="1"/>
</dbReference>
<dbReference type="Pfam" id="PF00082">
    <property type="entry name" value="Peptidase_S8"/>
    <property type="match status" value="1"/>
</dbReference>
<dbReference type="InterPro" id="IPR023828">
    <property type="entry name" value="Peptidase_S8_Ser-AS"/>
</dbReference>
<dbReference type="Pfam" id="PF21471">
    <property type="entry name" value="Reelin_subrepeat-B"/>
    <property type="match status" value="2"/>
</dbReference>
<dbReference type="InterPro" id="IPR023827">
    <property type="entry name" value="Peptidase_S8_Asp-AS"/>
</dbReference>
<accession>B4VR11</accession>
<dbReference type="PRINTS" id="PR00723">
    <property type="entry name" value="SUBTILISIN"/>
</dbReference>
<dbReference type="InterPro" id="IPR001343">
    <property type="entry name" value="Hemolysn_Ca-bd"/>
</dbReference>
<dbReference type="InterPro" id="IPR000209">
    <property type="entry name" value="Peptidase_S8/S53_dom"/>
</dbReference>
<evidence type="ECO:0000259" key="12">
    <source>
        <dbReference type="Pfam" id="PF17210"/>
    </source>
</evidence>
<dbReference type="SUPFAM" id="SSF51120">
    <property type="entry name" value="beta-Roll"/>
    <property type="match status" value="2"/>
</dbReference>
<feature type="region of interest" description="Disordered" evidence="10">
    <location>
        <begin position="1"/>
        <end position="35"/>
    </location>
</feature>
<dbReference type="GO" id="GO:0004252">
    <property type="term" value="F:serine-type endopeptidase activity"/>
    <property type="evidence" value="ECO:0007669"/>
    <property type="project" value="UniProtKB-UniRule"/>
</dbReference>
<dbReference type="SUPFAM" id="SSF117074">
    <property type="entry name" value="Hypothetical protein PA1324"/>
    <property type="match status" value="1"/>
</dbReference>
<dbReference type="PROSITE" id="PS00136">
    <property type="entry name" value="SUBTILASE_ASP"/>
    <property type="match status" value="1"/>
</dbReference>
<evidence type="ECO:0000313" key="14">
    <source>
        <dbReference type="EMBL" id="EDX75863.1"/>
    </source>
</evidence>
<dbReference type="InterPro" id="IPR033764">
    <property type="entry name" value="Sdr_B"/>
</dbReference>
<dbReference type="Pfam" id="PF17210">
    <property type="entry name" value="SdrD_B"/>
    <property type="match status" value="1"/>
</dbReference>
<dbReference type="STRING" id="118168.MC7420_6518"/>
<dbReference type="SUPFAM" id="SSF52743">
    <property type="entry name" value="Subtilisin-like"/>
    <property type="match status" value="1"/>
</dbReference>
<dbReference type="GO" id="GO:0005509">
    <property type="term" value="F:calcium ion binding"/>
    <property type="evidence" value="ECO:0007669"/>
    <property type="project" value="InterPro"/>
</dbReference>
<dbReference type="RefSeq" id="WP_006101000.1">
    <property type="nucleotide sequence ID" value="NZ_DS989848.1"/>
</dbReference>
<dbReference type="eggNOG" id="COG0823">
    <property type="taxonomic scope" value="Bacteria"/>
</dbReference>
<dbReference type="GO" id="GO:0005576">
    <property type="term" value="C:extracellular region"/>
    <property type="evidence" value="ECO:0007669"/>
    <property type="project" value="UniProtKB-SubCell"/>
</dbReference>
<feature type="domain" description="Fervidolysin-like N-terminal prodomain" evidence="13">
    <location>
        <begin position="61"/>
        <end position="135"/>
    </location>
</feature>
<evidence type="ECO:0000256" key="1">
    <source>
        <dbReference type="ARBA" id="ARBA00004613"/>
    </source>
</evidence>
<dbReference type="HOGENOM" id="CLU_258126_0_0_3"/>
<reference evidence="14 15" key="1">
    <citation type="submission" date="2008-07" db="EMBL/GenBank/DDBJ databases">
        <authorList>
            <person name="Tandeau de Marsac N."/>
            <person name="Ferriera S."/>
            <person name="Johnson J."/>
            <person name="Kravitz S."/>
            <person name="Beeson K."/>
            <person name="Sutton G."/>
            <person name="Rogers Y.-H."/>
            <person name="Friedman R."/>
            <person name="Frazier M."/>
            <person name="Venter J.C."/>
        </authorList>
    </citation>
    <scope>NUCLEOTIDE SEQUENCE [LARGE SCALE GENOMIC DNA]</scope>
    <source>
        <strain evidence="14 15">PCC 7420</strain>
    </source>
</reference>
<feature type="active site" description="Charge relay system" evidence="8">
    <location>
        <position position="190"/>
    </location>
</feature>
<keyword evidence="15" id="KW-1185">Reference proteome</keyword>
<dbReference type="Proteomes" id="UP000003835">
    <property type="component" value="Unassembled WGS sequence"/>
</dbReference>
<feature type="active site" description="Charge relay system" evidence="8">
    <location>
        <position position="405"/>
    </location>
</feature>
<dbReference type="eggNOG" id="COG2931">
    <property type="taxonomic scope" value="Bacteria"/>
</dbReference>
<dbReference type="PROSITE" id="PS00137">
    <property type="entry name" value="SUBTILASE_HIS"/>
    <property type="match status" value="1"/>
</dbReference>
<feature type="domain" description="Peptidase S8/S53" evidence="11">
    <location>
        <begin position="181"/>
        <end position="438"/>
    </location>
</feature>
<dbReference type="eggNOG" id="COG1404">
    <property type="taxonomic scope" value="Bacteria"/>
</dbReference>
<comment type="subcellular location">
    <subcellularLocation>
        <location evidence="1">Secreted</location>
    </subcellularLocation>
</comment>
<feature type="active site" description="Charge relay system" evidence="8">
    <location>
        <position position="245"/>
    </location>
</feature>
<dbReference type="Gene3D" id="2.60.40.10">
    <property type="entry name" value="Immunoglobulins"/>
    <property type="match status" value="1"/>
</dbReference>
<proteinExistence type="inferred from homology"/>
<evidence type="ECO:0000259" key="11">
    <source>
        <dbReference type="Pfam" id="PF00082"/>
    </source>
</evidence>
<dbReference type="PANTHER" id="PTHR43399:SF4">
    <property type="entry name" value="CELL WALL-ASSOCIATED PROTEASE"/>
    <property type="match status" value="1"/>
</dbReference>
<dbReference type="PROSITE" id="PS51892">
    <property type="entry name" value="SUBTILASE"/>
    <property type="match status" value="1"/>
</dbReference>
<dbReference type="Gene3D" id="2.160.20.160">
    <property type="match status" value="1"/>
</dbReference>
<feature type="domain" description="SD-repeat containing protein B" evidence="12">
    <location>
        <begin position="788"/>
        <end position="872"/>
    </location>
</feature>
<dbReference type="Pfam" id="PF22148">
    <property type="entry name" value="Fervidolysin_NPro-like"/>
    <property type="match status" value="1"/>
</dbReference>
<evidence type="ECO:0000259" key="13">
    <source>
        <dbReference type="Pfam" id="PF22148"/>
    </source>
</evidence>
<feature type="compositionally biased region" description="Polar residues" evidence="10">
    <location>
        <begin position="1"/>
        <end position="17"/>
    </location>
</feature>
<keyword evidence="5" id="KW-0732">Signal</keyword>
<keyword evidence="4 8" id="KW-0645">Protease</keyword>
<dbReference type="PROSITE" id="PS00138">
    <property type="entry name" value="SUBTILASE_SER"/>
    <property type="match status" value="1"/>
</dbReference>
<evidence type="ECO:0000256" key="8">
    <source>
        <dbReference type="PROSITE-ProRule" id="PRU01240"/>
    </source>
</evidence>
<evidence type="ECO:0000256" key="10">
    <source>
        <dbReference type="SAM" id="MobiDB-lite"/>
    </source>
</evidence>
<protein>
    <submittedName>
        <fullName evidence="14">Cna protein B-type domain</fullName>
    </submittedName>
</protein>
<dbReference type="PRINTS" id="PR00313">
    <property type="entry name" value="CABNDNGRPT"/>
</dbReference>
<evidence type="ECO:0000256" key="7">
    <source>
        <dbReference type="ARBA" id="ARBA00022825"/>
    </source>
</evidence>
<dbReference type="InterPro" id="IPR022398">
    <property type="entry name" value="Peptidase_S8_His-AS"/>
</dbReference>
<dbReference type="InterPro" id="IPR015500">
    <property type="entry name" value="Peptidase_S8_subtilisin-rel"/>
</dbReference>
<keyword evidence="7 8" id="KW-0720">Serine protease</keyword>
<dbReference type="Gene3D" id="2.60.120.260">
    <property type="entry name" value="Galactose-binding domain-like"/>
    <property type="match status" value="2"/>
</dbReference>
<evidence type="ECO:0000256" key="4">
    <source>
        <dbReference type="ARBA" id="ARBA00022670"/>
    </source>
</evidence>
<comment type="similarity">
    <text evidence="2 8 9">Belongs to the peptidase S8 family.</text>
</comment>
<dbReference type="PANTHER" id="PTHR43399">
    <property type="entry name" value="SUBTILISIN-RELATED"/>
    <property type="match status" value="1"/>
</dbReference>
<dbReference type="InterPro" id="IPR011049">
    <property type="entry name" value="Serralysin-like_metalloprot_C"/>
</dbReference>
<evidence type="ECO:0000256" key="2">
    <source>
        <dbReference type="ARBA" id="ARBA00011073"/>
    </source>
</evidence>
<dbReference type="CDD" id="cd07473">
    <property type="entry name" value="Peptidases_S8_Subtilisin_like"/>
    <property type="match status" value="1"/>
</dbReference>
<evidence type="ECO:0000256" key="6">
    <source>
        <dbReference type="ARBA" id="ARBA00022801"/>
    </source>
</evidence>
<dbReference type="EMBL" id="DS989848">
    <property type="protein sequence ID" value="EDX75863.1"/>
    <property type="molecule type" value="Genomic_DNA"/>
</dbReference>
<evidence type="ECO:0000256" key="3">
    <source>
        <dbReference type="ARBA" id="ARBA00022525"/>
    </source>
</evidence>
<dbReference type="InterPro" id="IPR036852">
    <property type="entry name" value="Peptidase_S8/S53_dom_sf"/>
</dbReference>
<dbReference type="GO" id="GO:0006508">
    <property type="term" value="P:proteolysis"/>
    <property type="evidence" value="ECO:0007669"/>
    <property type="project" value="UniProtKB-KW"/>
</dbReference>
<dbReference type="InterPro" id="IPR054399">
    <property type="entry name" value="Fervidolysin-like_N_prodom"/>
</dbReference>
<keyword evidence="6 8" id="KW-0378">Hydrolase</keyword>
<evidence type="ECO:0000313" key="15">
    <source>
        <dbReference type="Proteomes" id="UP000003835"/>
    </source>
</evidence>
<gene>
    <name evidence="14" type="ORF">MC7420_6518</name>
</gene>